<gene>
    <name evidence="2" type="ORF">OS493_000844</name>
</gene>
<evidence type="ECO:0000313" key="3">
    <source>
        <dbReference type="Proteomes" id="UP001163046"/>
    </source>
</evidence>
<feature type="chain" id="PRO_5040941719" evidence="1">
    <location>
        <begin position="19"/>
        <end position="204"/>
    </location>
</feature>
<reference evidence="2" key="1">
    <citation type="submission" date="2023-01" db="EMBL/GenBank/DDBJ databases">
        <title>Genome assembly of the deep-sea coral Lophelia pertusa.</title>
        <authorList>
            <person name="Herrera S."/>
            <person name="Cordes E."/>
        </authorList>
    </citation>
    <scope>NUCLEOTIDE SEQUENCE</scope>
    <source>
        <strain evidence="2">USNM1676648</strain>
        <tissue evidence="2">Polyp</tissue>
    </source>
</reference>
<accession>A0A9W9ZT83</accession>
<keyword evidence="3" id="KW-1185">Reference proteome</keyword>
<dbReference type="OrthoDB" id="6015474at2759"/>
<evidence type="ECO:0000256" key="1">
    <source>
        <dbReference type="SAM" id="SignalP"/>
    </source>
</evidence>
<keyword evidence="1" id="KW-0732">Signal</keyword>
<dbReference type="EMBL" id="MU825873">
    <property type="protein sequence ID" value="KAJ7387513.1"/>
    <property type="molecule type" value="Genomic_DNA"/>
</dbReference>
<evidence type="ECO:0000313" key="2">
    <source>
        <dbReference type="EMBL" id="KAJ7387513.1"/>
    </source>
</evidence>
<dbReference type="AlphaFoldDB" id="A0A9W9ZT83"/>
<feature type="signal peptide" evidence="1">
    <location>
        <begin position="1"/>
        <end position="18"/>
    </location>
</feature>
<dbReference type="Proteomes" id="UP001163046">
    <property type="component" value="Unassembled WGS sequence"/>
</dbReference>
<name>A0A9W9ZT83_9CNID</name>
<proteinExistence type="predicted"/>
<protein>
    <submittedName>
        <fullName evidence="2">Uncharacterized protein</fullName>
    </submittedName>
</protein>
<organism evidence="2 3">
    <name type="scientific">Desmophyllum pertusum</name>
    <dbReference type="NCBI Taxonomy" id="174260"/>
    <lineage>
        <taxon>Eukaryota</taxon>
        <taxon>Metazoa</taxon>
        <taxon>Cnidaria</taxon>
        <taxon>Anthozoa</taxon>
        <taxon>Hexacorallia</taxon>
        <taxon>Scleractinia</taxon>
        <taxon>Caryophylliina</taxon>
        <taxon>Caryophylliidae</taxon>
        <taxon>Desmophyllum</taxon>
    </lineage>
</organism>
<comment type="caution">
    <text evidence="2">The sequence shown here is derived from an EMBL/GenBank/DDBJ whole genome shotgun (WGS) entry which is preliminary data.</text>
</comment>
<sequence>MKTILSILVFVLVHECATQEDDSPQCYIWAVDRGGLPPTQNGGSNPNGTLLHALSRGGSQINVSFTGNDTKDPTSVFYIVKRRPPSRQMTLAFGYHSGNSSYYLAVENAGQVKLDRLDGVPTDDKYFFVIKQMRCDVIGLFLTFKSVKTGKYLHCDGKDGRAFMKEGTTEYWQTWMKIRPKNGNSYSDFLDLENFDDTAKSTSE</sequence>